<dbReference type="GO" id="GO:0061630">
    <property type="term" value="F:ubiquitin protein ligase activity"/>
    <property type="evidence" value="ECO:0007669"/>
    <property type="project" value="InterPro"/>
</dbReference>
<name>W6XWJ2_COCC2</name>
<dbReference type="PANTHER" id="PTHR21540:SF0">
    <property type="entry name" value="PHD FAMILY PROTEIN"/>
    <property type="match status" value="1"/>
</dbReference>
<dbReference type="InterPro" id="IPR039903">
    <property type="entry name" value="Zswim2"/>
</dbReference>
<feature type="domain" description="RING-type" evidence="2">
    <location>
        <begin position="343"/>
        <end position="396"/>
    </location>
</feature>
<dbReference type="EMBL" id="KI964996">
    <property type="protein sequence ID" value="EUC27134.1"/>
    <property type="molecule type" value="Genomic_DNA"/>
</dbReference>
<dbReference type="InterPro" id="IPR001841">
    <property type="entry name" value="Znf_RING"/>
</dbReference>
<dbReference type="OrthoDB" id="8062037at2759"/>
<sequence length="408" mass="45162">MTLNISRHSFVDSNTRSRQQWCPRDVLGLCDDNRCVGYAPSKRRKCLAHINDWSWSMMRSIMDDMSQQPPDPTILRPQLERLASYGLCVRYHQQQVDSMVYKWSSKIYAAFPTGRVSVSNSSPSNITASPISSTTSLQPENLRDMIQETMRCTNELLEIVSNNHPLVQTTSMTSTSVSEISSPAPSRRSSIPSDSNEDSTTSSTSDSTELTPQTVTPPSSISQISRTATPSSADNATDPLTSSPSPLQPQPCTRPHTCRILLSDPCPICHEGGPLSNSPAADLVWCKSSCGRPVHKSCFEAWRTQREQDGRNPTCVICRADWDDECDCQGCHHVPRRSSDTACAICLDALDAASEAGEEETVWCKDGCGKSVHRFCFEVWEWHCADAGRDATCVLCRATWNTDCSCQY</sequence>
<feature type="region of interest" description="Disordered" evidence="1">
    <location>
        <begin position="167"/>
        <end position="251"/>
    </location>
</feature>
<dbReference type="PANTHER" id="PTHR21540">
    <property type="entry name" value="RING FINGER AND SWIM DOMAIN-CONTAINING PROTEIN 2"/>
    <property type="match status" value="1"/>
</dbReference>
<dbReference type="eggNOG" id="ENOG502T18V">
    <property type="taxonomic scope" value="Eukaryota"/>
</dbReference>
<dbReference type="GeneID" id="19146927"/>
<evidence type="ECO:0000256" key="1">
    <source>
        <dbReference type="SAM" id="MobiDB-lite"/>
    </source>
</evidence>
<dbReference type="HOGENOM" id="CLU_677898_0_0_1"/>
<dbReference type="Gene3D" id="3.30.40.10">
    <property type="entry name" value="Zinc/RING finger domain, C3HC4 (zinc finger)"/>
    <property type="match status" value="1"/>
</dbReference>
<dbReference type="Proteomes" id="UP000053841">
    <property type="component" value="Unassembled WGS sequence"/>
</dbReference>
<dbReference type="InterPro" id="IPR013083">
    <property type="entry name" value="Znf_RING/FYVE/PHD"/>
</dbReference>
<organism evidence="3 4">
    <name type="scientific">Cochliobolus carbonum (strain 26-R-13)</name>
    <name type="common">Maize leaf spot fungus</name>
    <name type="synonym">Bipolaris zeicola</name>
    <dbReference type="NCBI Taxonomy" id="930089"/>
    <lineage>
        <taxon>Eukaryota</taxon>
        <taxon>Fungi</taxon>
        <taxon>Dikarya</taxon>
        <taxon>Ascomycota</taxon>
        <taxon>Pezizomycotina</taxon>
        <taxon>Dothideomycetes</taxon>
        <taxon>Pleosporomycetidae</taxon>
        <taxon>Pleosporales</taxon>
        <taxon>Pleosporineae</taxon>
        <taxon>Pleosporaceae</taxon>
        <taxon>Bipolaris</taxon>
    </lineage>
</organism>
<gene>
    <name evidence="3" type="ORF">COCCADRAFT_31305</name>
</gene>
<dbReference type="AlphaFoldDB" id="W6XWJ2"/>
<feature type="region of interest" description="Disordered" evidence="1">
    <location>
        <begin position="117"/>
        <end position="138"/>
    </location>
</feature>
<proteinExistence type="predicted"/>
<dbReference type="RefSeq" id="XP_007718564.1">
    <property type="nucleotide sequence ID" value="XM_007720374.1"/>
</dbReference>
<accession>W6XWJ2</accession>
<protein>
    <recommendedName>
        <fullName evidence="2">RING-type domain-containing protein</fullName>
    </recommendedName>
</protein>
<feature type="compositionally biased region" description="Polar residues" evidence="1">
    <location>
        <begin position="210"/>
        <end position="235"/>
    </location>
</feature>
<dbReference type="KEGG" id="bze:COCCADRAFT_31305"/>
<evidence type="ECO:0000313" key="3">
    <source>
        <dbReference type="EMBL" id="EUC27134.1"/>
    </source>
</evidence>
<reference evidence="3 4" key="1">
    <citation type="journal article" date="2013" name="PLoS Genet.">
        <title>Comparative genome structure, secondary metabolite, and effector coding capacity across Cochliobolus pathogens.</title>
        <authorList>
            <person name="Condon B.J."/>
            <person name="Leng Y."/>
            <person name="Wu D."/>
            <person name="Bushley K.E."/>
            <person name="Ohm R.A."/>
            <person name="Otillar R."/>
            <person name="Martin J."/>
            <person name="Schackwitz W."/>
            <person name="Grimwood J."/>
            <person name="MohdZainudin N."/>
            <person name="Xue C."/>
            <person name="Wang R."/>
            <person name="Manning V.A."/>
            <person name="Dhillon B."/>
            <person name="Tu Z.J."/>
            <person name="Steffenson B.J."/>
            <person name="Salamov A."/>
            <person name="Sun H."/>
            <person name="Lowry S."/>
            <person name="LaButti K."/>
            <person name="Han J."/>
            <person name="Copeland A."/>
            <person name="Lindquist E."/>
            <person name="Barry K."/>
            <person name="Schmutz J."/>
            <person name="Baker S.E."/>
            <person name="Ciuffetti L.M."/>
            <person name="Grigoriev I.V."/>
            <person name="Zhong S."/>
            <person name="Turgeon B.G."/>
        </authorList>
    </citation>
    <scope>NUCLEOTIDE SEQUENCE [LARGE SCALE GENOMIC DNA]</scope>
    <source>
        <strain evidence="3 4">26-R-13</strain>
    </source>
</reference>
<feature type="compositionally biased region" description="Low complexity" evidence="1">
    <location>
        <begin position="169"/>
        <end position="209"/>
    </location>
</feature>
<feature type="domain" description="RING-type" evidence="2">
    <location>
        <begin position="266"/>
        <end position="318"/>
    </location>
</feature>
<evidence type="ECO:0000313" key="4">
    <source>
        <dbReference type="Proteomes" id="UP000053841"/>
    </source>
</evidence>
<dbReference type="SMART" id="SM00184">
    <property type="entry name" value="RING"/>
    <property type="match status" value="2"/>
</dbReference>
<evidence type="ECO:0000259" key="2">
    <source>
        <dbReference type="SMART" id="SM00184"/>
    </source>
</evidence>
<keyword evidence="4" id="KW-1185">Reference proteome</keyword>